<dbReference type="InterPro" id="IPR000253">
    <property type="entry name" value="FHA_dom"/>
</dbReference>
<dbReference type="Proteomes" id="UP000219338">
    <property type="component" value="Unassembled WGS sequence"/>
</dbReference>
<reference evidence="4" key="1">
    <citation type="journal article" date="2017" name="Nat. Ecol. Evol.">
        <title>Genome expansion and lineage-specific genetic innovations in the forest pathogenic fungi Armillaria.</title>
        <authorList>
            <person name="Sipos G."/>
            <person name="Prasanna A.N."/>
            <person name="Walter M.C."/>
            <person name="O'Connor E."/>
            <person name="Balint B."/>
            <person name="Krizsan K."/>
            <person name="Kiss B."/>
            <person name="Hess J."/>
            <person name="Varga T."/>
            <person name="Slot J."/>
            <person name="Riley R."/>
            <person name="Boka B."/>
            <person name="Rigling D."/>
            <person name="Barry K."/>
            <person name="Lee J."/>
            <person name="Mihaltcheva S."/>
            <person name="LaButti K."/>
            <person name="Lipzen A."/>
            <person name="Waldron R."/>
            <person name="Moloney N.M."/>
            <person name="Sperisen C."/>
            <person name="Kredics L."/>
            <person name="Vagvoelgyi C."/>
            <person name="Patrignani A."/>
            <person name="Fitzpatrick D."/>
            <person name="Nagy I."/>
            <person name="Doyle S."/>
            <person name="Anderson J.B."/>
            <person name="Grigoriev I.V."/>
            <person name="Gueldener U."/>
            <person name="Muensterkoetter M."/>
            <person name="Nagy L.G."/>
        </authorList>
    </citation>
    <scope>NUCLEOTIDE SEQUENCE [LARGE SCALE GENOMIC DNA]</scope>
    <source>
        <strain evidence="4">C18/9</strain>
    </source>
</reference>
<gene>
    <name evidence="3" type="ORF">ARMOST_04946</name>
</gene>
<feature type="region of interest" description="Disordered" evidence="1">
    <location>
        <begin position="631"/>
        <end position="903"/>
    </location>
</feature>
<dbReference type="SMART" id="SM00384">
    <property type="entry name" value="AT_hook"/>
    <property type="match status" value="2"/>
</dbReference>
<dbReference type="Pfam" id="PF00498">
    <property type="entry name" value="FHA"/>
    <property type="match status" value="1"/>
</dbReference>
<dbReference type="EMBL" id="FUEG01000003">
    <property type="protein sequence ID" value="SJL01623.1"/>
    <property type="molecule type" value="Genomic_DNA"/>
</dbReference>
<name>A0A284QYS4_ARMOS</name>
<feature type="compositionally biased region" description="Polar residues" evidence="1">
    <location>
        <begin position="355"/>
        <end position="368"/>
    </location>
</feature>
<dbReference type="PROSITE" id="PS50006">
    <property type="entry name" value="FHA_DOMAIN"/>
    <property type="match status" value="1"/>
</dbReference>
<accession>A0A284QYS4</accession>
<feature type="region of interest" description="Disordered" evidence="1">
    <location>
        <begin position="507"/>
        <end position="527"/>
    </location>
</feature>
<protein>
    <recommendedName>
        <fullName evidence="2">FHA domain-containing protein</fullName>
    </recommendedName>
</protein>
<dbReference type="GO" id="GO:0003677">
    <property type="term" value="F:DNA binding"/>
    <property type="evidence" value="ECO:0007669"/>
    <property type="project" value="InterPro"/>
</dbReference>
<feature type="region of interest" description="Disordered" evidence="1">
    <location>
        <begin position="345"/>
        <end position="368"/>
    </location>
</feature>
<keyword evidence="4" id="KW-1185">Reference proteome</keyword>
<feature type="compositionally biased region" description="Basic and acidic residues" evidence="1">
    <location>
        <begin position="751"/>
        <end position="762"/>
    </location>
</feature>
<proteinExistence type="predicted"/>
<feature type="compositionally biased region" description="Acidic residues" evidence="1">
    <location>
        <begin position="212"/>
        <end position="222"/>
    </location>
</feature>
<feature type="compositionally biased region" description="Basic and acidic residues" evidence="1">
    <location>
        <begin position="731"/>
        <end position="743"/>
    </location>
</feature>
<feature type="domain" description="FHA" evidence="2">
    <location>
        <begin position="31"/>
        <end position="79"/>
    </location>
</feature>
<dbReference type="Gene3D" id="2.60.200.20">
    <property type="match status" value="1"/>
</dbReference>
<evidence type="ECO:0000313" key="4">
    <source>
        <dbReference type="Proteomes" id="UP000219338"/>
    </source>
</evidence>
<feature type="region of interest" description="Disordered" evidence="1">
    <location>
        <begin position="197"/>
        <end position="242"/>
    </location>
</feature>
<organism evidence="3 4">
    <name type="scientific">Armillaria ostoyae</name>
    <name type="common">Armillaria root rot fungus</name>
    <dbReference type="NCBI Taxonomy" id="47428"/>
    <lineage>
        <taxon>Eukaryota</taxon>
        <taxon>Fungi</taxon>
        <taxon>Dikarya</taxon>
        <taxon>Basidiomycota</taxon>
        <taxon>Agaricomycotina</taxon>
        <taxon>Agaricomycetes</taxon>
        <taxon>Agaricomycetidae</taxon>
        <taxon>Agaricales</taxon>
        <taxon>Marasmiineae</taxon>
        <taxon>Physalacriaceae</taxon>
        <taxon>Armillaria</taxon>
    </lineage>
</organism>
<dbReference type="AlphaFoldDB" id="A0A284QYS4"/>
<evidence type="ECO:0000259" key="2">
    <source>
        <dbReference type="PROSITE" id="PS50006"/>
    </source>
</evidence>
<dbReference type="CDD" id="cd00060">
    <property type="entry name" value="FHA"/>
    <property type="match status" value="1"/>
</dbReference>
<dbReference type="SUPFAM" id="SSF49879">
    <property type="entry name" value="SMAD/FHA domain"/>
    <property type="match status" value="1"/>
</dbReference>
<evidence type="ECO:0000256" key="1">
    <source>
        <dbReference type="SAM" id="MobiDB-lite"/>
    </source>
</evidence>
<dbReference type="InterPro" id="IPR008984">
    <property type="entry name" value="SMAD_FHA_dom_sf"/>
</dbReference>
<dbReference type="STRING" id="47428.A0A284QYS4"/>
<evidence type="ECO:0000313" key="3">
    <source>
        <dbReference type="EMBL" id="SJL01623.1"/>
    </source>
</evidence>
<dbReference type="OMA" id="PIRAAYP"/>
<dbReference type="InterPro" id="IPR017956">
    <property type="entry name" value="AT_hook_DNA-bd_motif"/>
</dbReference>
<feature type="compositionally biased region" description="Basic residues" evidence="1">
    <location>
        <begin position="889"/>
        <end position="903"/>
    </location>
</feature>
<dbReference type="OrthoDB" id="6288785at2759"/>
<feature type="compositionally biased region" description="Polar residues" evidence="1">
    <location>
        <begin position="835"/>
        <end position="845"/>
    </location>
</feature>
<sequence length="903" mass="98820">MEDVGRFGTVSLLDASTGNAITAFGIDTSPVTFGSDPSCTVRLFYPSISASHAHITFHDLKAFLVVSGPTGIEVDGCKVYPPSTIPLPNRTEFKLAGKRFMFSYPPKEMRRVLIESPVKPRAVRMSMVARAVIDSPSPPKGLIKDLGGGECVLLEDIPRPPSPSKGPPSLHKRVLMKNAKQAEDEMEELEVVGRLVAASDSESEMSISEGGDQSESDDEEVAQSEPMENVPSSEAEPMDVEMNDEDEVVMPTTPKFAPIARFSFSSRPSLGGGPPQRCQLPRQPLNFALPVAVPATPQTNAIKKEPAWTTPKRKVVLTAEEKKAISERRRSALVAPDLFFAGRVPGLSPPKKASDNNPFASPTKNGQCSTLFGVREEEEDSRVLLEKMRDAVEDMKMRRAVKAEEGERKVDVRFLRDYTVEAIDVDAEDLTISKTPVRAASPAKSLLTTPLAASPSKPVLVTPRATSPAKSLWPRATSPTKVVVTPRVYPELTSLVPTSPIKIIPQSPAKTIPKSPSKTVIRPGSPIKGTFNTPIRAAYPLKRTLSTPLALNTPKAAPTIEVKSPLKITWPYRSTEDHEKEQAMENVEHVIAPVASPVEGAKHIDARGDEPMEEEQTANKDVVSDVDEMHDEQLESVDECVTPSPKKRSVPYKTPTPPPQSDTETEQKQEQELDEPTPKRTTRGKRVRTPSPDADAEIEEVAPPKKATRGKRAATLTTEARPTRTRTRTRTKTEPDNEKEKAKLTRPRTRAKTEEPEDEVPKKTRGRAKKAVSEVEAAEEEHVEVAPKKGRGRPKKVVEETTEDDEAAAPPKRTTRGRKMTPTVEDKPATRGKKPSSTVSGSTSDVEIVGETKPARKGRKKVDSQEKENPPLAGVKEEEEEDAGLGKGARTRTRTRARARTRT</sequence>